<geneLocation type="plasmid" evidence="1">
    <name>pECJS-59-244</name>
</geneLocation>
<organism evidence="2">
    <name type="scientific">Escherichia coli</name>
    <dbReference type="NCBI Taxonomy" id="562"/>
    <lineage>
        <taxon>Bacteria</taxon>
        <taxon>Pseudomonadati</taxon>
        <taxon>Pseudomonadota</taxon>
        <taxon>Gammaproteobacteria</taxon>
        <taxon>Enterobacterales</taxon>
        <taxon>Enterobacteriaceae</taxon>
        <taxon>Escherichia</taxon>
    </lineage>
</organism>
<evidence type="ECO:0000313" key="2">
    <source>
        <dbReference type="EMBL" id="AOF43761.1"/>
    </source>
</evidence>
<dbReference type="AlphaFoldDB" id="A0A1B3IRW3"/>
<evidence type="ECO:0000313" key="1">
    <source>
        <dbReference type="EMBL" id="ANS56260.1"/>
    </source>
</evidence>
<dbReference type="EMBL" id="KX254341">
    <property type="protein sequence ID" value="AOF43761.1"/>
    <property type="molecule type" value="Genomic_DNA"/>
</dbReference>
<reference evidence="1" key="2">
    <citation type="journal article" date="2017" name="J. Antimicrob. Chemother.">
        <title>Genetic characterization of mcr-1-bearing plasmids to depict molecular mechanisms underlying dissemination of the colistin resistance determinant.</title>
        <authorList>
            <person name="Li R."/>
            <person name="Xie M."/>
            <person name="Zhang J."/>
            <person name="Yang Z."/>
            <person name="Liu L."/>
            <person name="Liu X."/>
            <person name="Zheng Z."/>
            <person name="Chan E.W."/>
            <person name="Chen S."/>
        </authorList>
    </citation>
    <scope>NUCLEOTIDE SEQUENCE</scope>
    <source>
        <strain evidence="1">59</strain>
        <plasmid evidence="1">pECJS-59-244</plasmid>
    </source>
</reference>
<keyword evidence="2" id="KW-0614">Plasmid</keyword>
<dbReference type="EMBL" id="KX084394">
    <property type="protein sequence ID" value="ANS56260.1"/>
    <property type="molecule type" value="Genomic_DNA"/>
</dbReference>
<reference evidence="2" key="1">
    <citation type="submission" date="2016-05" db="EMBL/GenBank/DDBJ databases">
        <title>Characterization of Diversified mcr-1 Coding Plasmids and the Potential Transmission Mechanism.</title>
        <authorList>
            <person name="Li R."/>
            <person name="Xie M."/>
            <person name="Zhou Y."/>
            <person name="Lin D."/>
            <person name="Chen S."/>
        </authorList>
    </citation>
    <scope>NUCLEOTIDE SEQUENCE</scope>
    <source>
        <strain evidence="2">JS-B60</strain>
        <plasmid evidence="2">pECJS-B60-267</plasmid>
    </source>
</reference>
<accession>A0A1B3IRW3</accession>
<protein>
    <submittedName>
        <fullName evidence="2">Uncharacterized protein</fullName>
    </submittedName>
</protein>
<proteinExistence type="predicted"/>
<name>A0A1B3IRW3_ECOLX</name>
<sequence length="60" mass="6711">MPFSGMGSAPATKVTFCRWCLTACLSWPLFTAKSTLNAKVTLSKVTQIWELIFKLIVFIL</sequence>
<geneLocation type="plasmid" evidence="2">
    <name>pECJS-B60-267</name>
</geneLocation>